<accession>A0ABV0TKF0</accession>
<dbReference type="EMBL" id="JAHRIQ010036962">
    <property type="protein sequence ID" value="MEQ2233365.1"/>
    <property type="molecule type" value="Genomic_DNA"/>
</dbReference>
<evidence type="ECO:0000313" key="2">
    <source>
        <dbReference type="Proteomes" id="UP001482620"/>
    </source>
</evidence>
<name>A0ABV0TKF0_9TELE</name>
<gene>
    <name evidence="1" type="ORF">ILYODFUR_021016</name>
</gene>
<comment type="caution">
    <text evidence="1">The sequence shown here is derived from an EMBL/GenBank/DDBJ whole genome shotgun (WGS) entry which is preliminary data.</text>
</comment>
<proteinExistence type="predicted"/>
<keyword evidence="2" id="KW-1185">Reference proteome</keyword>
<feature type="non-terminal residue" evidence="1">
    <location>
        <position position="1"/>
    </location>
</feature>
<reference evidence="1 2" key="1">
    <citation type="submission" date="2021-06" db="EMBL/GenBank/DDBJ databases">
        <authorList>
            <person name="Palmer J.M."/>
        </authorList>
    </citation>
    <scope>NUCLEOTIDE SEQUENCE [LARGE SCALE GENOMIC DNA]</scope>
    <source>
        <strain evidence="2">if_2019</strain>
        <tissue evidence="1">Muscle</tissue>
    </source>
</reference>
<evidence type="ECO:0000313" key="1">
    <source>
        <dbReference type="EMBL" id="MEQ2233365.1"/>
    </source>
</evidence>
<organism evidence="1 2">
    <name type="scientific">Ilyodon furcidens</name>
    <name type="common">goldbreast splitfin</name>
    <dbReference type="NCBI Taxonomy" id="33524"/>
    <lineage>
        <taxon>Eukaryota</taxon>
        <taxon>Metazoa</taxon>
        <taxon>Chordata</taxon>
        <taxon>Craniata</taxon>
        <taxon>Vertebrata</taxon>
        <taxon>Euteleostomi</taxon>
        <taxon>Actinopterygii</taxon>
        <taxon>Neopterygii</taxon>
        <taxon>Teleostei</taxon>
        <taxon>Neoteleostei</taxon>
        <taxon>Acanthomorphata</taxon>
        <taxon>Ovalentaria</taxon>
        <taxon>Atherinomorphae</taxon>
        <taxon>Cyprinodontiformes</taxon>
        <taxon>Goodeidae</taxon>
        <taxon>Ilyodon</taxon>
    </lineage>
</organism>
<protein>
    <submittedName>
        <fullName evidence="1">Uncharacterized protein</fullName>
    </submittedName>
</protein>
<sequence length="74" mass="8705">HLPVEGWSCRCHRRLERSPADQSQTQSWKLVFVQTRRINALFWRHGEVMYPSNVSEGACLTLSPLMLIKPLWQK</sequence>
<dbReference type="Proteomes" id="UP001482620">
    <property type="component" value="Unassembled WGS sequence"/>
</dbReference>